<feature type="compositionally biased region" description="Low complexity" evidence="1">
    <location>
        <begin position="22"/>
        <end position="36"/>
    </location>
</feature>
<dbReference type="RefSeq" id="XP_016756952.1">
    <property type="nucleotide sequence ID" value="XM_016907019.1"/>
</dbReference>
<dbReference type="SUPFAM" id="SSF46565">
    <property type="entry name" value="Chaperone J-domain"/>
    <property type="match status" value="1"/>
</dbReference>
<dbReference type="GeneID" id="27904156"/>
<dbReference type="SMART" id="SM00271">
    <property type="entry name" value="DnaJ"/>
    <property type="match status" value="1"/>
</dbReference>
<dbReference type="InterPro" id="IPR050817">
    <property type="entry name" value="DjlA_DnaK_co-chaperone"/>
</dbReference>
<dbReference type="STRING" id="692275.M3CYU3"/>
<dbReference type="OMA" id="ANPRYPM"/>
<dbReference type="AlphaFoldDB" id="M3CYU3"/>
<dbReference type="eggNOG" id="ENOG502RYTK">
    <property type="taxonomic scope" value="Eukaryota"/>
</dbReference>
<name>M3CYU3_SPHMS</name>
<proteinExistence type="predicted"/>
<dbReference type="PROSITE" id="PS50076">
    <property type="entry name" value="DNAJ_2"/>
    <property type="match status" value="1"/>
</dbReference>
<dbReference type="InterPro" id="IPR036869">
    <property type="entry name" value="J_dom_sf"/>
</dbReference>
<dbReference type="EMBL" id="KB456270">
    <property type="protein sequence ID" value="EMF08831.1"/>
    <property type="molecule type" value="Genomic_DNA"/>
</dbReference>
<dbReference type="PANTHER" id="PTHR24074">
    <property type="entry name" value="CO-CHAPERONE PROTEIN DJLA"/>
    <property type="match status" value="1"/>
</dbReference>
<evidence type="ECO:0000256" key="1">
    <source>
        <dbReference type="SAM" id="MobiDB-lite"/>
    </source>
</evidence>
<gene>
    <name evidence="3" type="ORF">SEPMUDRAFT_151748</name>
</gene>
<dbReference type="Pfam" id="PF00226">
    <property type="entry name" value="DnaJ"/>
    <property type="match status" value="1"/>
</dbReference>
<evidence type="ECO:0000259" key="2">
    <source>
        <dbReference type="PROSITE" id="PS50076"/>
    </source>
</evidence>
<protein>
    <recommendedName>
        <fullName evidence="2">J domain-containing protein</fullName>
    </recommendedName>
</protein>
<dbReference type="InterPro" id="IPR001623">
    <property type="entry name" value="DnaJ_domain"/>
</dbReference>
<dbReference type="Gene3D" id="1.10.287.110">
    <property type="entry name" value="DnaJ domain"/>
    <property type="match status" value="1"/>
</dbReference>
<dbReference type="CDD" id="cd06257">
    <property type="entry name" value="DnaJ"/>
    <property type="match status" value="1"/>
</dbReference>
<feature type="domain" description="J" evidence="2">
    <location>
        <begin position="84"/>
        <end position="159"/>
    </location>
</feature>
<feature type="region of interest" description="Disordered" evidence="1">
    <location>
        <begin position="22"/>
        <end position="48"/>
    </location>
</feature>
<dbReference type="PRINTS" id="PR00625">
    <property type="entry name" value="JDOMAIN"/>
</dbReference>
<reference evidence="3 4" key="1">
    <citation type="journal article" date="2012" name="PLoS Pathog.">
        <title>Diverse lifestyles and strategies of plant pathogenesis encoded in the genomes of eighteen Dothideomycetes fungi.</title>
        <authorList>
            <person name="Ohm R.A."/>
            <person name="Feau N."/>
            <person name="Henrissat B."/>
            <person name="Schoch C.L."/>
            <person name="Horwitz B.A."/>
            <person name="Barry K.W."/>
            <person name="Condon B.J."/>
            <person name="Copeland A.C."/>
            <person name="Dhillon B."/>
            <person name="Glaser F."/>
            <person name="Hesse C.N."/>
            <person name="Kosti I."/>
            <person name="LaButti K."/>
            <person name="Lindquist E.A."/>
            <person name="Lucas S."/>
            <person name="Salamov A.A."/>
            <person name="Bradshaw R.E."/>
            <person name="Ciuffetti L."/>
            <person name="Hamelin R.C."/>
            <person name="Kema G.H.J."/>
            <person name="Lawrence C."/>
            <person name="Scott J.A."/>
            <person name="Spatafora J.W."/>
            <person name="Turgeon B.G."/>
            <person name="de Wit P.J.G.M."/>
            <person name="Zhong S."/>
            <person name="Goodwin S.B."/>
            <person name="Grigoriev I.V."/>
        </authorList>
    </citation>
    <scope>NUCLEOTIDE SEQUENCE [LARGE SCALE GENOMIC DNA]</scope>
    <source>
        <strain evidence="3 4">SO2202</strain>
    </source>
</reference>
<evidence type="ECO:0000313" key="3">
    <source>
        <dbReference type="EMBL" id="EMF08831.1"/>
    </source>
</evidence>
<sequence length="335" mass="37689">MILITPPQYSALFAVAHHSVPRATRSISTTSSNRRTQGSTRPTAWRGHGYATMAGDVGGVGEQSDGRDTAYTWPETPKGHAHPTPYQIFNMRHDGQYSKAGYYKLVKMYHPDRHVHTVGSTRDASEISHATKTERYRLIVAAHTILSDPVKRSAYDRFGAGWNGKAEVGGKETWSQPSPFHAAGPFSQSWHDPADPVWKNATWEDWERYHDHKANPTKKAPVYMKNSYFLAVVIALSIIGSSFNVQRAQDNGTYLVEARDLVHDRAAKNLRQVKKEVQGLTSRQDRIDFFIRQREASLGGSVSDYQTLRDERAERLLKDREVCSSEEVKESGSDT</sequence>
<organism evidence="3 4">
    <name type="scientific">Sphaerulina musiva (strain SO2202)</name>
    <name type="common">Poplar stem canker fungus</name>
    <name type="synonym">Septoria musiva</name>
    <dbReference type="NCBI Taxonomy" id="692275"/>
    <lineage>
        <taxon>Eukaryota</taxon>
        <taxon>Fungi</taxon>
        <taxon>Dikarya</taxon>
        <taxon>Ascomycota</taxon>
        <taxon>Pezizomycotina</taxon>
        <taxon>Dothideomycetes</taxon>
        <taxon>Dothideomycetidae</taxon>
        <taxon>Mycosphaerellales</taxon>
        <taxon>Mycosphaerellaceae</taxon>
        <taxon>Sphaerulina</taxon>
    </lineage>
</organism>
<dbReference type="HOGENOM" id="CLU_063296_0_0_1"/>
<keyword evidence="4" id="KW-1185">Reference proteome</keyword>
<accession>M3CYU3</accession>
<dbReference type="OrthoDB" id="445556at2759"/>
<evidence type="ECO:0000313" key="4">
    <source>
        <dbReference type="Proteomes" id="UP000016931"/>
    </source>
</evidence>
<dbReference type="Proteomes" id="UP000016931">
    <property type="component" value="Unassembled WGS sequence"/>
</dbReference>